<feature type="compositionally biased region" description="Pro residues" evidence="7">
    <location>
        <begin position="17"/>
        <end position="31"/>
    </location>
</feature>
<comment type="subcellular location">
    <subcellularLocation>
        <location evidence="1">Cell membrane</location>
    </subcellularLocation>
</comment>
<gene>
    <name evidence="9" type="ORF">Phou_031190</name>
</gene>
<feature type="compositionally biased region" description="Basic and acidic residues" evidence="7">
    <location>
        <begin position="88"/>
        <end position="99"/>
    </location>
</feature>
<evidence type="ECO:0000256" key="4">
    <source>
        <dbReference type="ARBA" id="ARBA00022692"/>
    </source>
</evidence>
<evidence type="ECO:0000256" key="2">
    <source>
        <dbReference type="ARBA" id="ARBA00007531"/>
    </source>
</evidence>
<keyword evidence="4 8" id="KW-0812">Transmembrane</keyword>
<dbReference type="InterPro" id="IPR038468">
    <property type="entry name" value="MmpS_C"/>
</dbReference>
<evidence type="ECO:0000256" key="6">
    <source>
        <dbReference type="ARBA" id="ARBA00023136"/>
    </source>
</evidence>
<reference evidence="9 10" key="2">
    <citation type="submission" date="2020-03" db="EMBL/GenBank/DDBJ databases">
        <authorList>
            <person name="Ichikawa N."/>
            <person name="Kimura A."/>
            <person name="Kitahashi Y."/>
            <person name="Uohara A."/>
        </authorList>
    </citation>
    <scope>NUCLEOTIDE SEQUENCE [LARGE SCALE GENOMIC DNA]</scope>
    <source>
        <strain evidence="9 10">NBRC 108639</strain>
    </source>
</reference>
<feature type="transmembrane region" description="Helical" evidence="8">
    <location>
        <begin position="52"/>
        <end position="75"/>
    </location>
</feature>
<feature type="region of interest" description="Disordered" evidence="7">
    <location>
        <begin position="78"/>
        <end position="115"/>
    </location>
</feature>
<feature type="region of interest" description="Disordered" evidence="7">
    <location>
        <begin position="1"/>
        <end position="45"/>
    </location>
</feature>
<accession>A0A6V8K9W7</accession>
<dbReference type="GO" id="GO:0005886">
    <property type="term" value="C:plasma membrane"/>
    <property type="evidence" value="ECO:0007669"/>
    <property type="project" value="UniProtKB-SubCell"/>
</dbReference>
<evidence type="ECO:0000256" key="3">
    <source>
        <dbReference type="ARBA" id="ARBA00022475"/>
    </source>
</evidence>
<comment type="caution">
    <text evidence="9">The sequence shown here is derived from an EMBL/GenBank/DDBJ whole genome shotgun (WGS) entry which is preliminary data.</text>
</comment>
<dbReference type="Pfam" id="PF05423">
    <property type="entry name" value="Mycobact_memb"/>
    <property type="match status" value="1"/>
</dbReference>
<keyword evidence="10" id="KW-1185">Reference proteome</keyword>
<evidence type="ECO:0000256" key="5">
    <source>
        <dbReference type="ARBA" id="ARBA00022989"/>
    </source>
</evidence>
<name>A0A6V8K9W7_9ACTN</name>
<dbReference type="RefSeq" id="WP_173056600.1">
    <property type="nucleotide sequence ID" value="NZ_BAABGO010000001.1"/>
</dbReference>
<dbReference type="AlphaFoldDB" id="A0A6V8K9W7"/>
<evidence type="ECO:0000256" key="1">
    <source>
        <dbReference type="ARBA" id="ARBA00004236"/>
    </source>
</evidence>
<keyword evidence="5 8" id="KW-1133">Transmembrane helix</keyword>
<dbReference type="Gene3D" id="2.60.40.2880">
    <property type="entry name" value="MmpS1-5, C-terminal soluble domain"/>
    <property type="match status" value="1"/>
</dbReference>
<dbReference type="EMBL" id="BLPF01000001">
    <property type="protein sequence ID" value="GFJ78939.1"/>
    <property type="molecule type" value="Genomic_DNA"/>
</dbReference>
<dbReference type="InterPro" id="IPR008693">
    <property type="entry name" value="MmpS"/>
</dbReference>
<evidence type="ECO:0000256" key="8">
    <source>
        <dbReference type="SAM" id="Phobius"/>
    </source>
</evidence>
<evidence type="ECO:0000313" key="10">
    <source>
        <dbReference type="Proteomes" id="UP000482800"/>
    </source>
</evidence>
<sequence>MTYPPPYEPQPGTHPTQPVPPPPTSSPPTTPYPAYLGAPAAPPRPPRSNGPILAVVIALAVLLVGGAVTAGVLLVRSGDDPGTITTDPTRDIETPRVEQTEPEPGATGGYGADNPGAGQKVVYEVTGDGPVSLVFVKDDGRTPERATDTDLPWRKELTLAEGAALVSVTAIRSAGGEGSIECRITIDGEEVAKKSASGTFATATCSKLIF</sequence>
<protein>
    <recommendedName>
        <fullName evidence="11">MmpS family membrane protein</fullName>
    </recommendedName>
</protein>
<evidence type="ECO:0000313" key="9">
    <source>
        <dbReference type="EMBL" id="GFJ78939.1"/>
    </source>
</evidence>
<evidence type="ECO:0008006" key="11">
    <source>
        <dbReference type="Google" id="ProtNLM"/>
    </source>
</evidence>
<reference evidence="9 10" key="1">
    <citation type="submission" date="2020-03" db="EMBL/GenBank/DDBJ databases">
        <title>Whole genome shotgun sequence of Phytohabitans houttuyneae NBRC 108639.</title>
        <authorList>
            <person name="Komaki H."/>
            <person name="Tamura T."/>
        </authorList>
    </citation>
    <scope>NUCLEOTIDE SEQUENCE [LARGE SCALE GENOMIC DNA]</scope>
    <source>
        <strain evidence="9 10">NBRC 108639</strain>
    </source>
</reference>
<feature type="compositionally biased region" description="Low complexity" evidence="7">
    <location>
        <begin position="78"/>
        <end position="87"/>
    </location>
</feature>
<comment type="similarity">
    <text evidence="2">Belongs to the MmpS family.</text>
</comment>
<dbReference type="Proteomes" id="UP000482800">
    <property type="component" value="Unassembled WGS sequence"/>
</dbReference>
<keyword evidence="6 8" id="KW-0472">Membrane</keyword>
<organism evidence="9 10">
    <name type="scientific">Phytohabitans houttuyneae</name>
    <dbReference type="NCBI Taxonomy" id="1076126"/>
    <lineage>
        <taxon>Bacteria</taxon>
        <taxon>Bacillati</taxon>
        <taxon>Actinomycetota</taxon>
        <taxon>Actinomycetes</taxon>
        <taxon>Micromonosporales</taxon>
        <taxon>Micromonosporaceae</taxon>
    </lineage>
</organism>
<keyword evidence="3" id="KW-1003">Cell membrane</keyword>
<proteinExistence type="inferred from homology"/>
<evidence type="ECO:0000256" key="7">
    <source>
        <dbReference type="SAM" id="MobiDB-lite"/>
    </source>
</evidence>